<organism evidence="1 3">
    <name type="scientific">Paramecium tetraurelia</name>
    <dbReference type="NCBI Taxonomy" id="5888"/>
    <lineage>
        <taxon>Eukaryota</taxon>
        <taxon>Sar</taxon>
        <taxon>Alveolata</taxon>
        <taxon>Ciliophora</taxon>
        <taxon>Intramacronucleata</taxon>
        <taxon>Oligohymenophorea</taxon>
        <taxon>Peniculida</taxon>
        <taxon>Parameciidae</taxon>
        <taxon>Paramecium</taxon>
    </lineage>
</organism>
<dbReference type="HOGENOM" id="CLU_1699099_0_0_1"/>
<gene>
    <name evidence="2" type="ORF">GSPATT00000462001</name>
    <name evidence="1" type="ORF">PTMB.83</name>
</gene>
<keyword evidence="3" id="KW-1185">Reference proteome</keyword>
<dbReference type="Proteomes" id="UP000000600">
    <property type="component" value="Unassembled WGS sequence"/>
</dbReference>
<dbReference type="OMA" id="QNSHEDI"/>
<name>Q6BGE0_PARTE</name>
<evidence type="ECO:0000313" key="1">
    <source>
        <dbReference type="EMBL" id="CAH03280.1"/>
    </source>
</evidence>
<dbReference type="RefSeq" id="XP_001423425.1">
    <property type="nucleotide sequence ID" value="XM_001423388.1"/>
</dbReference>
<dbReference type="KEGG" id="ptm:PTMB.83"/>
<dbReference type="OrthoDB" id="289618at2759"/>
<dbReference type="EMBL" id="CR548612">
    <property type="protein sequence ID" value="CAH03280.1"/>
    <property type="molecule type" value="Genomic_DNA"/>
</dbReference>
<accession>Q6BGE0</accession>
<reference evidence="2" key="3">
    <citation type="submission" date="2006-03" db="EMBL/GenBank/DDBJ databases">
        <authorList>
            <consortium name="Genoscope"/>
        </authorList>
    </citation>
    <scope>NUCLEOTIDE SEQUENCE</scope>
    <source>
        <strain evidence="2">Stock d4-2</strain>
    </source>
</reference>
<dbReference type="GeneID" id="79574021"/>
<dbReference type="EMBL" id="CT867985">
    <property type="protein sequence ID" value="CAK56027.1"/>
    <property type="molecule type" value="Genomic_DNA"/>
</dbReference>
<proteinExistence type="predicted"/>
<evidence type="ECO:0000313" key="2">
    <source>
        <dbReference type="EMBL" id="CAK56027.1"/>
    </source>
</evidence>
<reference evidence="1" key="4">
    <citation type="submission" date="2006-11" db="EMBL/GenBank/DDBJ databases">
        <title>Paramecium megabase sequencing project.</title>
        <authorList>
            <person name="Nowak J.K."/>
            <person name="Migdalski A."/>
            <person name="Gromadka R."/>
            <person name="Zagulski M."/>
        </authorList>
    </citation>
    <scope>NUCLEOTIDE SEQUENCE</scope>
    <source>
        <strain evidence="1">Stock d4-2</strain>
    </source>
</reference>
<dbReference type="InParanoid" id="Q6BGE0"/>
<protein>
    <submittedName>
        <fullName evidence="2">Chromosome undetermined scaffold_1, whole genome shotgun sequence</fullName>
    </submittedName>
</protein>
<dbReference type="KEGG" id="ptm:GSPATT00000462001"/>
<sequence>MSNDNDKENGKEKEKEEQYYRYPKSFLKDIFIALHSFDNPERDEHEEFIDIEMKYDLFSYAYKGISDIELKFMKSSEEYLKLKSIEKCKETPKYTWMQNIYRNKMINKEDDMLACEKWVIDINGQREVSYELEFFQSQKDKFYSIIYPPTTLKFFYYMFKNY</sequence>
<dbReference type="GeneID" id="5009209"/>
<evidence type="ECO:0000313" key="3">
    <source>
        <dbReference type="Proteomes" id="UP000000600"/>
    </source>
</evidence>
<dbReference type="RefSeq" id="XP_001346907.1">
    <property type="nucleotide sequence ID" value="XM_001346871.1"/>
</dbReference>
<dbReference type="AlphaFoldDB" id="Q6BGE0"/>
<reference evidence="2 3" key="2">
    <citation type="journal article" date="2006" name="Nature">
        <title>Global trends of whole-genome duplications revealed by the ciliate Paramecium tetraurelia.</title>
        <authorList>
            <consortium name="Genoscope"/>
            <person name="Aury J.-M."/>
            <person name="Jaillon O."/>
            <person name="Duret L."/>
            <person name="Noel B."/>
            <person name="Jubin C."/>
            <person name="Porcel B.M."/>
            <person name="Segurens B."/>
            <person name="Daubin V."/>
            <person name="Anthouard V."/>
            <person name="Aiach N."/>
            <person name="Arnaiz O."/>
            <person name="Billaut A."/>
            <person name="Beisson J."/>
            <person name="Blanc I."/>
            <person name="Bouhouche K."/>
            <person name="Camara F."/>
            <person name="Duharcourt S."/>
            <person name="Guigo R."/>
            <person name="Gogendeau D."/>
            <person name="Katinka M."/>
            <person name="Keller A.-M."/>
            <person name="Kissmehl R."/>
            <person name="Klotz C."/>
            <person name="Koll F."/>
            <person name="Le Moue A."/>
            <person name="Lepere C."/>
            <person name="Malinsky S."/>
            <person name="Nowacki M."/>
            <person name="Nowak J.K."/>
            <person name="Plattner H."/>
            <person name="Poulain J."/>
            <person name="Ruiz F."/>
            <person name="Serrano V."/>
            <person name="Zagulski M."/>
            <person name="Dessen P."/>
            <person name="Betermier M."/>
            <person name="Weissenbach J."/>
            <person name="Scarpelli C."/>
            <person name="Schachter V."/>
            <person name="Sperling L."/>
            <person name="Meyer E."/>
            <person name="Cohen J."/>
            <person name="Wincker P."/>
        </authorList>
    </citation>
    <scope>NUCLEOTIDE SEQUENCE [LARGE SCALE GENOMIC DNA]</scope>
    <source>
        <strain evidence="2 3">Stock d4-2</strain>
    </source>
</reference>
<dbReference type="eggNOG" id="ENOG502SXMC">
    <property type="taxonomic scope" value="Eukaryota"/>
</dbReference>
<reference evidence="1 3" key="1">
    <citation type="journal article" date="2004" name="Curr. Biol.">
        <title>High coding density on the largest Paramecium tetraurelia somatic chromosome.</title>
        <authorList>
            <person name="Zagulski M."/>
            <person name="Nowak J.K."/>
            <person name="Le Mouel A."/>
            <person name="Nowacki M."/>
            <person name="Migdalski A."/>
            <person name="Gromadka R."/>
            <person name="Noel B."/>
            <person name="Blanc I."/>
            <person name="Dessen P."/>
            <person name="Wincker P."/>
            <person name="Keller A.M."/>
            <person name="Cohen J."/>
            <person name="Meyer E."/>
            <person name="Sperling L."/>
        </authorList>
    </citation>
    <scope>NUCLEOTIDE SEQUENCE [LARGE SCALE GENOMIC DNA]</scope>
    <source>
        <strain evidence="1 3">Stock d4-2</strain>
    </source>
</reference>